<comment type="caution">
    <text evidence="2">The sequence shown here is derived from an EMBL/GenBank/DDBJ whole genome shotgun (WGS) entry which is preliminary data.</text>
</comment>
<evidence type="ECO:0000313" key="3">
    <source>
        <dbReference type="Proteomes" id="UP000235145"/>
    </source>
</evidence>
<evidence type="ECO:0000256" key="1">
    <source>
        <dbReference type="SAM" id="Phobius"/>
    </source>
</evidence>
<dbReference type="AlphaFoldDB" id="A0A9R1VSP9"/>
<proteinExistence type="predicted"/>
<dbReference type="EMBL" id="NBSK02000004">
    <property type="protein sequence ID" value="KAJ0210794.1"/>
    <property type="molecule type" value="Genomic_DNA"/>
</dbReference>
<keyword evidence="1" id="KW-0472">Membrane</keyword>
<feature type="transmembrane region" description="Helical" evidence="1">
    <location>
        <begin position="12"/>
        <end position="36"/>
    </location>
</feature>
<keyword evidence="1" id="KW-0812">Transmembrane</keyword>
<accession>A0A9R1VSP9</accession>
<keyword evidence="3" id="KW-1185">Reference proteome</keyword>
<name>A0A9R1VSP9_LACSA</name>
<organism evidence="2 3">
    <name type="scientific">Lactuca sativa</name>
    <name type="common">Garden lettuce</name>
    <dbReference type="NCBI Taxonomy" id="4236"/>
    <lineage>
        <taxon>Eukaryota</taxon>
        <taxon>Viridiplantae</taxon>
        <taxon>Streptophyta</taxon>
        <taxon>Embryophyta</taxon>
        <taxon>Tracheophyta</taxon>
        <taxon>Spermatophyta</taxon>
        <taxon>Magnoliopsida</taxon>
        <taxon>eudicotyledons</taxon>
        <taxon>Gunneridae</taxon>
        <taxon>Pentapetalae</taxon>
        <taxon>asterids</taxon>
        <taxon>campanulids</taxon>
        <taxon>Asterales</taxon>
        <taxon>Asteraceae</taxon>
        <taxon>Cichorioideae</taxon>
        <taxon>Cichorieae</taxon>
        <taxon>Lactucinae</taxon>
        <taxon>Lactuca</taxon>
    </lineage>
</organism>
<gene>
    <name evidence="2" type="ORF">LSAT_V11C400186360</name>
</gene>
<sequence length="103" mass="11604">MVLRSSPSRVQASIMVFCFCGNVVVMGSRCGFLGWVDPLMCHRLIAIILGLLRTINMQEELDGSVMDRVSGKFHDHLENSRTIKYTREVSGEITNALRDPGRY</sequence>
<keyword evidence="1" id="KW-1133">Transmembrane helix</keyword>
<dbReference type="Proteomes" id="UP000235145">
    <property type="component" value="Unassembled WGS sequence"/>
</dbReference>
<reference evidence="2 3" key="1">
    <citation type="journal article" date="2017" name="Nat. Commun.">
        <title>Genome assembly with in vitro proximity ligation data and whole-genome triplication in lettuce.</title>
        <authorList>
            <person name="Reyes-Chin-Wo S."/>
            <person name="Wang Z."/>
            <person name="Yang X."/>
            <person name="Kozik A."/>
            <person name="Arikit S."/>
            <person name="Song C."/>
            <person name="Xia L."/>
            <person name="Froenicke L."/>
            <person name="Lavelle D.O."/>
            <person name="Truco M.J."/>
            <person name="Xia R."/>
            <person name="Zhu S."/>
            <person name="Xu C."/>
            <person name="Xu H."/>
            <person name="Xu X."/>
            <person name="Cox K."/>
            <person name="Korf I."/>
            <person name="Meyers B.C."/>
            <person name="Michelmore R.W."/>
        </authorList>
    </citation>
    <scope>NUCLEOTIDE SEQUENCE [LARGE SCALE GENOMIC DNA]</scope>
    <source>
        <strain evidence="3">cv. Salinas</strain>
        <tissue evidence="2">Seedlings</tissue>
    </source>
</reference>
<evidence type="ECO:0000313" key="2">
    <source>
        <dbReference type="EMBL" id="KAJ0210794.1"/>
    </source>
</evidence>
<protein>
    <submittedName>
        <fullName evidence="2">Uncharacterized protein</fullName>
    </submittedName>
</protein>